<dbReference type="CDD" id="cd21173">
    <property type="entry name" value="NucC-like"/>
    <property type="match status" value="1"/>
</dbReference>
<dbReference type="EMBL" id="CP095353">
    <property type="protein sequence ID" value="XAG70227.1"/>
    <property type="molecule type" value="Genomic_DNA"/>
</dbReference>
<organism evidence="2">
    <name type="scientific">bacterium 19CA06SA08-2</name>
    <dbReference type="NCBI Taxonomy" id="2920658"/>
    <lineage>
        <taxon>Bacteria</taxon>
    </lineage>
</organism>
<name>A0AAU6U8N5_UNCXX</name>
<evidence type="ECO:0000313" key="2">
    <source>
        <dbReference type="EMBL" id="XAG70227.1"/>
    </source>
</evidence>
<proteinExistence type="predicted"/>
<dbReference type="InterPro" id="IPR046537">
    <property type="entry name" value="DUF6602"/>
</dbReference>
<gene>
    <name evidence="2" type="ORF">MRM75_04305</name>
</gene>
<reference evidence="2" key="1">
    <citation type="submission" date="2022-03" db="EMBL/GenBank/DDBJ databases">
        <title>Sea Food Isolates.</title>
        <authorList>
            <person name="Li c."/>
        </authorList>
    </citation>
    <scope>NUCLEOTIDE SEQUENCE</scope>
    <source>
        <strain evidence="2">19CA06SA08-2</strain>
    </source>
</reference>
<evidence type="ECO:0000259" key="1">
    <source>
        <dbReference type="Pfam" id="PF20247"/>
    </source>
</evidence>
<feature type="domain" description="DUF6602" evidence="1">
    <location>
        <begin position="183"/>
        <end position="271"/>
    </location>
</feature>
<sequence length="488" mass="55925">MGYKPEAGEAFICENESYADARLYLTYEKDGVLIAYYYRTPEYPEDERYIKVPVDELDGPFFPSFSSFLLRGKRPSGLGDELSSYIAVEECLKKLLIDSKSNRIEIKKAESKILEETNEKEERISAILKILISEKLLYRYASTKTSEFIEFTELKTKSENSKQYYGTLAQEIAVKSKQISLLTSHGQTAGNYREYILRSLLEKYLPSRFGVGTGFIEDVSRQLDIIIYDKVNFPVIFKEGDLIVVHKEAVRGIIEVKTTLDSAKLKDSLQLFYDIFRAGLFKPSLPIFKGVYAFNSNFENSKKVAESINRFYRKPYFEKAVQSKMTREVQYLYHEVTAVCALNEHFLFTKYAYHGGKEGKNIVPSLYSITDENGLDVQTAAFIASLFDYLDGDFYSKRTAQKGFNDLMSTDSVEVKFESHIGDKDWIPRSASPGEHDFGQESIIHRLDQLGLWFKGELSSSEYIRNIEQTESNKALQPTPFRYAQQGG</sequence>
<accession>A0AAU6U8N5</accession>
<dbReference type="AlphaFoldDB" id="A0AAU6U8N5"/>
<protein>
    <recommendedName>
        <fullName evidence="1">DUF6602 domain-containing protein</fullName>
    </recommendedName>
</protein>
<dbReference type="Pfam" id="PF20247">
    <property type="entry name" value="DUF6602"/>
    <property type="match status" value="1"/>
</dbReference>